<gene>
    <name evidence="1" type="ORF">ANCCAN_00364</name>
</gene>
<dbReference type="Proteomes" id="UP000252519">
    <property type="component" value="Unassembled WGS sequence"/>
</dbReference>
<name>A0A368H9L9_ANCCA</name>
<evidence type="ECO:0000313" key="2">
    <source>
        <dbReference type="Proteomes" id="UP000252519"/>
    </source>
</evidence>
<evidence type="ECO:0000313" key="1">
    <source>
        <dbReference type="EMBL" id="RCN53302.1"/>
    </source>
</evidence>
<proteinExistence type="predicted"/>
<organism evidence="1 2">
    <name type="scientific">Ancylostoma caninum</name>
    <name type="common">Dog hookworm</name>
    <dbReference type="NCBI Taxonomy" id="29170"/>
    <lineage>
        <taxon>Eukaryota</taxon>
        <taxon>Metazoa</taxon>
        <taxon>Ecdysozoa</taxon>
        <taxon>Nematoda</taxon>
        <taxon>Chromadorea</taxon>
        <taxon>Rhabditida</taxon>
        <taxon>Rhabditina</taxon>
        <taxon>Rhabditomorpha</taxon>
        <taxon>Strongyloidea</taxon>
        <taxon>Ancylostomatidae</taxon>
        <taxon>Ancylostomatinae</taxon>
        <taxon>Ancylostoma</taxon>
    </lineage>
</organism>
<keyword evidence="2" id="KW-1185">Reference proteome</keyword>
<accession>A0A368H9L9</accession>
<dbReference type="OrthoDB" id="5827784at2759"/>
<reference evidence="1 2" key="1">
    <citation type="submission" date="2014-10" db="EMBL/GenBank/DDBJ databases">
        <title>Draft genome of the hookworm Ancylostoma caninum.</title>
        <authorList>
            <person name="Mitreva M."/>
        </authorList>
    </citation>
    <scope>NUCLEOTIDE SEQUENCE [LARGE SCALE GENOMIC DNA]</scope>
    <source>
        <strain evidence="1 2">Baltimore</strain>
    </source>
</reference>
<dbReference type="AlphaFoldDB" id="A0A368H9L9"/>
<protein>
    <submittedName>
        <fullName evidence="1">Uncharacterized protein</fullName>
    </submittedName>
</protein>
<comment type="caution">
    <text evidence="1">The sequence shown here is derived from an EMBL/GenBank/DDBJ whole genome shotgun (WGS) entry which is preliminary data.</text>
</comment>
<dbReference type="EMBL" id="JOJR01000002">
    <property type="protein sequence ID" value="RCN53302.1"/>
    <property type="molecule type" value="Genomic_DNA"/>
</dbReference>
<sequence>MIQTCSLILHPHSFICKSAMEVFFLLMRHTSNERICQHLLLCELNSRRQTARSLPLEPTEETILKIFNEGFLKRQSTMYLSADERQQIISRLTNELLMNAGDHPDLRDVDENYMTIIFNTFFDAVEYYMAAKQ</sequence>